<name>A0ABS5WWH3_9RHOB</name>
<dbReference type="EMBL" id="JAHHDY010000026">
    <property type="protein sequence ID" value="MBT3143484.1"/>
    <property type="molecule type" value="Genomic_DNA"/>
</dbReference>
<dbReference type="Proteomes" id="UP000763802">
    <property type="component" value="Unassembled WGS sequence"/>
</dbReference>
<evidence type="ECO:0000313" key="1">
    <source>
        <dbReference type="EMBL" id="MBT3143484.1"/>
    </source>
</evidence>
<organism evidence="1 2">
    <name type="scientific">Falsiruegeria litorea</name>
    <dbReference type="NCBI Taxonomy" id="1280831"/>
    <lineage>
        <taxon>Bacteria</taxon>
        <taxon>Pseudomonadati</taxon>
        <taxon>Pseudomonadota</taxon>
        <taxon>Alphaproteobacteria</taxon>
        <taxon>Rhodobacterales</taxon>
        <taxon>Roseobacteraceae</taxon>
        <taxon>Falsiruegeria</taxon>
    </lineage>
</organism>
<keyword evidence="2" id="KW-1185">Reference proteome</keyword>
<comment type="caution">
    <text evidence="1">The sequence shown here is derived from an EMBL/GenBank/DDBJ whole genome shotgun (WGS) entry which is preliminary data.</text>
</comment>
<proteinExistence type="predicted"/>
<protein>
    <recommendedName>
        <fullName evidence="3">HNH endonuclease</fullName>
    </recommendedName>
</protein>
<gene>
    <name evidence="1" type="ORF">KL867_20710</name>
</gene>
<accession>A0ABS5WWH3</accession>
<sequence>MRLFFLFELLSAKLPTMDVWRKNLTDEERLEIEAEDAAHDLLCRKQRKRAQDAMRRATQRAGDAAVPLTENQLEEMFAIYMAAQKNAEREGRPYDVDHLIPLCGCWRDAETGRKIHYIRGLHVPNNLRPIPRNLNQRRSNMFYTSEPLIVPKAGEFDPLDEFEPNFGVACDDDDIPF</sequence>
<evidence type="ECO:0000313" key="2">
    <source>
        <dbReference type="Proteomes" id="UP000763802"/>
    </source>
</evidence>
<evidence type="ECO:0008006" key="3">
    <source>
        <dbReference type="Google" id="ProtNLM"/>
    </source>
</evidence>
<dbReference type="RefSeq" id="WP_215194305.1">
    <property type="nucleotide sequence ID" value="NZ_JAHHDY010000026.1"/>
</dbReference>
<reference evidence="1 2" key="1">
    <citation type="submission" date="2021-05" db="EMBL/GenBank/DDBJ databases">
        <title>Draft genomes of marine bacteria isolated from model chitin particles.</title>
        <authorList>
            <person name="Datta M.S."/>
            <person name="Schwartzman J.A."/>
            <person name="Cordero O."/>
        </authorList>
    </citation>
    <scope>NUCLEOTIDE SEQUENCE [LARGE SCALE GENOMIC DNA]</scope>
    <source>
        <strain evidence="1 2">4E07</strain>
    </source>
</reference>